<evidence type="ECO:0000313" key="1">
    <source>
        <dbReference type="EMBL" id="CAG8645826.1"/>
    </source>
</evidence>
<dbReference type="EMBL" id="CAJVPV010009867">
    <property type="protein sequence ID" value="CAG8645826.1"/>
    <property type="molecule type" value="Genomic_DNA"/>
</dbReference>
<evidence type="ECO:0000313" key="2">
    <source>
        <dbReference type="Proteomes" id="UP000789342"/>
    </source>
</evidence>
<sequence>MEILKLNSQQYPFKDSGLDQDWWIRFMRDHPELLFCTPQELSEA</sequence>
<organism evidence="1 2">
    <name type="scientific">Acaulospora morrowiae</name>
    <dbReference type="NCBI Taxonomy" id="94023"/>
    <lineage>
        <taxon>Eukaryota</taxon>
        <taxon>Fungi</taxon>
        <taxon>Fungi incertae sedis</taxon>
        <taxon>Mucoromycota</taxon>
        <taxon>Glomeromycotina</taxon>
        <taxon>Glomeromycetes</taxon>
        <taxon>Diversisporales</taxon>
        <taxon>Acaulosporaceae</taxon>
        <taxon>Acaulospora</taxon>
    </lineage>
</organism>
<accession>A0A9N9DM40</accession>
<name>A0A9N9DM40_9GLOM</name>
<proteinExistence type="predicted"/>
<protein>
    <submittedName>
        <fullName evidence="1">11312_t:CDS:1</fullName>
    </submittedName>
</protein>
<dbReference type="AlphaFoldDB" id="A0A9N9DM40"/>
<feature type="non-terminal residue" evidence="1">
    <location>
        <position position="44"/>
    </location>
</feature>
<comment type="caution">
    <text evidence="1">The sequence shown here is derived from an EMBL/GenBank/DDBJ whole genome shotgun (WGS) entry which is preliminary data.</text>
</comment>
<dbReference type="Proteomes" id="UP000789342">
    <property type="component" value="Unassembled WGS sequence"/>
</dbReference>
<gene>
    <name evidence="1" type="ORF">AMORRO_LOCUS9728</name>
</gene>
<reference evidence="1" key="1">
    <citation type="submission" date="2021-06" db="EMBL/GenBank/DDBJ databases">
        <authorList>
            <person name="Kallberg Y."/>
            <person name="Tangrot J."/>
            <person name="Rosling A."/>
        </authorList>
    </citation>
    <scope>NUCLEOTIDE SEQUENCE</scope>
    <source>
        <strain evidence="1">CL551</strain>
    </source>
</reference>
<dbReference type="OrthoDB" id="2439318at2759"/>
<keyword evidence="2" id="KW-1185">Reference proteome</keyword>